<evidence type="ECO:0000256" key="8">
    <source>
        <dbReference type="ARBA" id="ARBA00030128"/>
    </source>
</evidence>
<evidence type="ECO:0000256" key="1">
    <source>
        <dbReference type="ARBA" id="ARBA00005790"/>
    </source>
</evidence>
<dbReference type="PROSITE" id="PS50052">
    <property type="entry name" value="GUANYLATE_KINASE_2"/>
    <property type="match status" value="1"/>
</dbReference>
<dbReference type="PROSITE" id="PS00856">
    <property type="entry name" value="GUANYLATE_KINASE_1"/>
    <property type="match status" value="1"/>
</dbReference>
<evidence type="ECO:0000256" key="3">
    <source>
        <dbReference type="ARBA" id="ARBA00016296"/>
    </source>
</evidence>
<organism evidence="10 11">
    <name type="scientific">Metarhizium album (strain ARSEF 1941)</name>
    <dbReference type="NCBI Taxonomy" id="1081103"/>
    <lineage>
        <taxon>Eukaryota</taxon>
        <taxon>Fungi</taxon>
        <taxon>Dikarya</taxon>
        <taxon>Ascomycota</taxon>
        <taxon>Pezizomycotina</taxon>
        <taxon>Sordariomycetes</taxon>
        <taxon>Hypocreomycetidae</taxon>
        <taxon>Hypocreales</taxon>
        <taxon>Clavicipitaceae</taxon>
        <taxon>Metarhizium</taxon>
    </lineage>
</organism>
<accession>A0A0B2X647</accession>
<dbReference type="EC" id="2.7.4.8" evidence="2"/>
<dbReference type="RefSeq" id="XP_040682914.1">
    <property type="nucleotide sequence ID" value="XM_040819649.1"/>
</dbReference>
<reference evidence="10 11" key="1">
    <citation type="journal article" date="2014" name="Proc. Natl. Acad. Sci. U.S.A.">
        <title>Trajectory and genomic determinants of fungal-pathogen speciation and host adaptation.</title>
        <authorList>
            <person name="Hu X."/>
            <person name="Xiao G."/>
            <person name="Zheng P."/>
            <person name="Shang Y."/>
            <person name="Su Y."/>
            <person name="Zhang X."/>
            <person name="Liu X."/>
            <person name="Zhan S."/>
            <person name="St Leger R.J."/>
            <person name="Wang C."/>
        </authorList>
    </citation>
    <scope>NUCLEOTIDE SEQUENCE [LARGE SCALE GENOMIC DNA]</scope>
    <source>
        <strain evidence="10 11">ARSEF 1941</strain>
    </source>
</reference>
<evidence type="ECO:0000256" key="6">
    <source>
        <dbReference type="ARBA" id="ARBA00022777"/>
    </source>
</evidence>
<evidence type="ECO:0000256" key="5">
    <source>
        <dbReference type="ARBA" id="ARBA00022741"/>
    </source>
</evidence>
<dbReference type="GO" id="GO:0005524">
    <property type="term" value="F:ATP binding"/>
    <property type="evidence" value="ECO:0007669"/>
    <property type="project" value="UniProtKB-KW"/>
</dbReference>
<evidence type="ECO:0000259" key="9">
    <source>
        <dbReference type="PROSITE" id="PS50052"/>
    </source>
</evidence>
<keyword evidence="4" id="KW-0808">Transferase</keyword>
<gene>
    <name evidence="10" type="ORF">MAM_00850</name>
</gene>
<evidence type="ECO:0000256" key="2">
    <source>
        <dbReference type="ARBA" id="ARBA00012961"/>
    </source>
</evidence>
<dbReference type="SUPFAM" id="SSF52540">
    <property type="entry name" value="P-loop containing nucleoside triphosphate hydrolases"/>
    <property type="match status" value="1"/>
</dbReference>
<dbReference type="AlphaFoldDB" id="A0A0B2X647"/>
<evidence type="ECO:0000313" key="11">
    <source>
        <dbReference type="Proteomes" id="UP000030816"/>
    </source>
</evidence>
<protein>
    <recommendedName>
        <fullName evidence="3">Guanylate kinase</fullName>
        <ecNumber evidence="2">2.7.4.8</ecNumber>
    </recommendedName>
    <alternativeName>
        <fullName evidence="8">GMP kinase</fullName>
    </alternativeName>
</protein>
<dbReference type="InterPro" id="IPR008145">
    <property type="entry name" value="GK/Ca_channel_bsu"/>
</dbReference>
<keyword evidence="11" id="KW-1185">Reference proteome</keyword>
<dbReference type="SMART" id="SM00072">
    <property type="entry name" value="GuKc"/>
    <property type="match status" value="1"/>
</dbReference>
<keyword evidence="5" id="KW-0547">Nucleotide-binding</keyword>
<keyword evidence="6 10" id="KW-0418">Kinase</keyword>
<dbReference type="NCBIfam" id="TIGR03263">
    <property type="entry name" value="guanyl_kin"/>
    <property type="match status" value="1"/>
</dbReference>
<dbReference type="HOGENOM" id="CLU_001715_0_3_1"/>
<dbReference type="PANTHER" id="PTHR23117:SF13">
    <property type="entry name" value="GUANYLATE KINASE"/>
    <property type="match status" value="1"/>
</dbReference>
<dbReference type="InterPro" id="IPR008144">
    <property type="entry name" value="Guanylate_kin-like_dom"/>
</dbReference>
<evidence type="ECO:0000256" key="7">
    <source>
        <dbReference type="ARBA" id="ARBA00022840"/>
    </source>
</evidence>
<dbReference type="Pfam" id="PF00625">
    <property type="entry name" value="Guanylate_kin"/>
    <property type="match status" value="1"/>
</dbReference>
<dbReference type="CDD" id="cd00071">
    <property type="entry name" value="GMPK"/>
    <property type="match status" value="1"/>
</dbReference>
<dbReference type="InterPro" id="IPR027417">
    <property type="entry name" value="P-loop_NTPase"/>
</dbReference>
<feature type="domain" description="Guanylate kinase-like" evidence="9">
    <location>
        <begin position="8"/>
        <end position="190"/>
    </location>
</feature>
<dbReference type="FunFam" id="3.40.50.300:FF:000776">
    <property type="entry name" value="Guanylate kinase 2"/>
    <property type="match status" value="1"/>
</dbReference>
<dbReference type="EMBL" id="AZHE01000001">
    <property type="protein sequence ID" value="KHO01849.1"/>
    <property type="molecule type" value="Genomic_DNA"/>
</dbReference>
<comment type="caution">
    <text evidence="10">The sequence shown here is derived from an EMBL/GenBank/DDBJ whole genome shotgun (WGS) entry which is preliminary data.</text>
</comment>
<dbReference type="FunFam" id="3.30.63.10:FF:000002">
    <property type="entry name" value="Guanylate kinase 1"/>
    <property type="match status" value="1"/>
</dbReference>
<dbReference type="STRING" id="1081103.A0A0B2X647"/>
<dbReference type="Proteomes" id="UP000030816">
    <property type="component" value="Unassembled WGS sequence"/>
</dbReference>
<dbReference type="GeneID" id="63735305"/>
<sequence>MATLPPDRRPVVISGPSGVGKGTLYNRLFAQHPDTFCLSVSHTTRSPRPGETDGVDYHYVSMADFEDLIASQGFVEHAQFGGNRYGTSKRTIEEQTSKGKVVLLDIEMEGVKQIKQSSIAARYVFIAPPSLEVLEARLRGRGTEDEASIQKRLSRAVVELDFSKTPGVHDKIIVNHDLDKAYKELEAYIYESSD</sequence>
<dbReference type="GO" id="GO:0005829">
    <property type="term" value="C:cytosol"/>
    <property type="evidence" value="ECO:0007669"/>
    <property type="project" value="TreeGrafter"/>
</dbReference>
<dbReference type="PANTHER" id="PTHR23117">
    <property type="entry name" value="GUANYLATE KINASE-RELATED"/>
    <property type="match status" value="1"/>
</dbReference>
<dbReference type="GO" id="GO:0004385">
    <property type="term" value="F:GMP kinase activity"/>
    <property type="evidence" value="ECO:0007669"/>
    <property type="project" value="UniProtKB-EC"/>
</dbReference>
<keyword evidence="7" id="KW-0067">ATP-binding</keyword>
<dbReference type="InterPro" id="IPR020590">
    <property type="entry name" value="Guanylate_kinase_CS"/>
</dbReference>
<dbReference type="InterPro" id="IPR017665">
    <property type="entry name" value="Guanylate_kinase"/>
</dbReference>
<dbReference type="OrthoDB" id="6334211at2759"/>
<evidence type="ECO:0000256" key="4">
    <source>
        <dbReference type="ARBA" id="ARBA00022679"/>
    </source>
</evidence>
<proteinExistence type="inferred from homology"/>
<dbReference type="Gene3D" id="3.40.50.300">
    <property type="entry name" value="P-loop containing nucleotide triphosphate hydrolases"/>
    <property type="match status" value="1"/>
</dbReference>
<evidence type="ECO:0000313" key="10">
    <source>
        <dbReference type="EMBL" id="KHO01849.1"/>
    </source>
</evidence>
<comment type="similarity">
    <text evidence="1">Belongs to the guanylate kinase family.</text>
</comment>
<name>A0A0B2X647_METAS</name>